<sequence>MDLVAFRVAGGADIDGRLVFRLRGGAAGGGLVGLRRVEVDTVDRHFVHLSPIESDFRADTAADTPGRGALICENVDDQMRLSVVLSSVDKERSGVIADLIEGEEVLSAVEHCKKDRRRRPKSPITFTHMSVDGDSKADANKQQPVDDRGQEETDGPGEDRVFDDRVEDAAEHHRVDANMEEERKEPPANNIEKSDRQKRLFELRLQLNQARALNKKQSEEERERLSESKAEQRKRLAKQEREAKARAKAERDPDAELLHQTAEKCQESYERKHNKKPAAFGWDGMIVTERMPNALFRSYERRTKSIPRQIDESKDAVDEFDPLSYGHGAKPSPANVDAMVNELNETVERRSKFSRRRQFYEDETVSYINERNRVFNKKVARFFDPYTQELKASLERGTG</sequence>
<keyword evidence="3 7" id="KW-0507">mRNA processing</keyword>
<feature type="compositionally biased region" description="Basic and acidic residues" evidence="8">
    <location>
        <begin position="131"/>
        <end position="196"/>
    </location>
</feature>
<dbReference type="Proteomes" id="UP000039324">
    <property type="component" value="Unassembled WGS sequence"/>
</dbReference>
<feature type="region of interest" description="Disordered" evidence="8">
    <location>
        <begin position="311"/>
        <end position="335"/>
    </location>
</feature>
<dbReference type="InterPro" id="IPR013260">
    <property type="entry name" value="mRNA_splic_SYF2"/>
</dbReference>
<feature type="compositionally biased region" description="Basic and acidic residues" evidence="8">
    <location>
        <begin position="216"/>
        <end position="257"/>
    </location>
</feature>
<feature type="region of interest" description="Disordered" evidence="8">
    <location>
        <begin position="211"/>
        <end position="257"/>
    </location>
</feature>
<keyword evidence="5 7" id="KW-0508">mRNA splicing</keyword>
<evidence type="ECO:0000256" key="3">
    <source>
        <dbReference type="ARBA" id="ARBA00022664"/>
    </source>
</evidence>
<keyword evidence="4 7" id="KW-0747">Spliceosome</keyword>
<comment type="subunit">
    <text evidence="7">May be part of a spliceosome complex.</text>
</comment>
<dbReference type="GO" id="GO:0000974">
    <property type="term" value="C:Prp19 complex"/>
    <property type="evidence" value="ECO:0007669"/>
    <property type="project" value="TreeGrafter"/>
</dbReference>
<evidence type="ECO:0000256" key="8">
    <source>
        <dbReference type="SAM" id="MobiDB-lite"/>
    </source>
</evidence>
<feature type="region of interest" description="Disordered" evidence="8">
    <location>
        <begin position="111"/>
        <end position="196"/>
    </location>
</feature>
<dbReference type="AlphaFoldDB" id="A0A0G4J4I8"/>
<dbReference type="Pfam" id="PF08231">
    <property type="entry name" value="SYF2"/>
    <property type="match status" value="1"/>
</dbReference>
<dbReference type="OrthoDB" id="199717at2759"/>
<dbReference type="GO" id="GO:0000398">
    <property type="term" value="P:mRNA splicing, via spliceosome"/>
    <property type="evidence" value="ECO:0007669"/>
    <property type="project" value="UniProtKB-UniRule"/>
</dbReference>
<dbReference type="STRING" id="37360.A0A0G4J4I8"/>
<evidence type="ECO:0000256" key="4">
    <source>
        <dbReference type="ARBA" id="ARBA00022728"/>
    </source>
</evidence>
<organism evidence="9 10">
    <name type="scientific">Plasmodiophora brassicae</name>
    <name type="common">Clubroot disease agent</name>
    <dbReference type="NCBI Taxonomy" id="37360"/>
    <lineage>
        <taxon>Eukaryota</taxon>
        <taxon>Sar</taxon>
        <taxon>Rhizaria</taxon>
        <taxon>Endomyxa</taxon>
        <taxon>Phytomyxea</taxon>
        <taxon>Plasmodiophorida</taxon>
        <taxon>Plasmodiophoridae</taxon>
        <taxon>Plasmodiophora</taxon>
    </lineage>
</organism>
<evidence type="ECO:0000313" key="9">
    <source>
        <dbReference type="EMBL" id="CEP02274.1"/>
    </source>
</evidence>
<accession>A0A0G4J4I8</accession>
<evidence type="ECO:0000256" key="7">
    <source>
        <dbReference type="RuleBase" id="RU367148"/>
    </source>
</evidence>
<name>A0A0G4J4I8_PLABS</name>
<reference evidence="9 10" key="1">
    <citation type="submission" date="2015-02" db="EMBL/GenBank/DDBJ databases">
        <authorList>
            <person name="Chooi Y.-H."/>
        </authorList>
    </citation>
    <scope>NUCLEOTIDE SEQUENCE [LARGE SCALE GENOMIC DNA]</scope>
    <source>
        <strain evidence="9">E3</strain>
    </source>
</reference>
<dbReference type="PANTHER" id="PTHR13264:SF5">
    <property type="entry name" value="PRE-MRNA-SPLICING FACTOR SYF2"/>
    <property type="match status" value="1"/>
</dbReference>
<proteinExistence type="inferred from homology"/>
<comment type="function">
    <text evidence="7">Involved in pre-mRNA splicing.</text>
</comment>
<evidence type="ECO:0000256" key="6">
    <source>
        <dbReference type="ARBA" id="ARBA00023242"/>
    </source>
</evidence>
<protein>
    <recommendedName>
        <fullName evidence="7">Pre-mRNA-splicing factor SYF2</fullName>
    </recommendedName>
</protein>
<comment type="similarity">
    <text evidence="2 7">Belongs to the SYF2 family.</text>
</comment>
<dbReference type="GO" id="GO:0071013">
    <property type="term" value="C:catalytic step 2 spliceosome"/>
    <property type="evidence" value="ECO:0007669"/>
    <property type="project" value="TreeGrafter"/>
</dbReference>
<dbReference type="EMBL" id="CDSF01000122">
    <property type="protein sequence ID" value="CEP02274.1"/>
    <property type="molecule type" value="Genomic_DNA"/>
</dbReference>
<gene>
    <name evidence="9" type="ORF">PBRA_002539</name>
</gene>
<evidence type="ECO:0000256" key="1">
    <source>
        <dbReference type="ARBA" id="ARBA00004123"/>
    </source>
</evidence>
<evidence type="ECO:0000256" key="5">
    <source>
        <dbReference type="ARBA" id="ARBA00023187"/>
    </source>
</evidence>
<comment type="subcellular location">
    <subcellularLocation>
        <location evidence="1 7">Nucleus</location>
    </subcellularLocation>
</comment>
<dbReference type="GO" id="GO:0071014">
    <property type="term" value="C:post-mRNA release spliceosomal complex"/>
    <property type="evidence" value="ECO:0007669"/>
    <property type="project" value="TreeGrafter"/>
</dbReference>
<keyword evidence="6 7" id="KW-0539">Nucleus</keyword>
<dbReference type="PANTHER" id="PTHR13264">
    <property type="entry name" value="GCIP-INTERACTING PROTEIN P29"/>
    <property type="match status" value="1"/>
</dbReference>
<evidence type="ECO:0000313" key="10">
    <source>
        <dbReference type="Proteomes" id="UP000039324"/>
    </source>
</evidence>
<evidence type="ECO:0000256" key="2">
    <source>
        <dbReference type="ARBA" id="ARBA00010028"/>
    </source>
</evidence>
<keyword evidence="10" id="KW-1185">Reference proteome</keyword>